<keyword evidence="3" id="KW-0472">Membrane</keyword>
<dbReference type="AlphaFoldDB" id="A0A2M7ALK5"/>
<evidence type="ECO:0000256" key="2">
    <source>
        <dbReference type="SAM" id="MobiDB-lite"/>
    </source>
</evidence>
<gene>
    <name evidence="4" type="ORF">COS81_04455</name>
</gene>
<dbReference type="InterPro" id="IPR011659">
    <property type="entry name" value="WD40"/>
</dbReference>
<dbReference type="SUPFAM" id="SSF82171">
    <property type="entry name" value="DPP6 N-terminal domain-like"/>
    <property type="match status" value="1"/>
</dbReference>
<evidence type="ECO:0000256" key="1">
    <source>
        <dbReference type="ARBA" id="ARBA00009820"/>
    </source>
</evidence>
<dbReference type="Pfam" id="PF07676">
    <property type="entry name" value="PD40"/>
    <property type="match status" value="1"/>
</dbReference>
<dbReference type="EMBL" id="PEWD01000084">
    <property type="protein sequence ID" value="PIU68289.1"/>
    <property type="molecule type" value="Genomic_DNA"/>
</dbReference>
<evidence type="ECO:0008006" key="6">
    <source>
        <dbReference type="Google" id="ProtNLM"/>
    </source>
</evidence>
<dbReference type="Gene3D" id="2.60.40.1120">
    <property type="entry name" value="Carboxypeptidase-like, regulatory domain"/>
    <property type="match status" value="1"/>
</dbReference>
<dbReference type="Gene3D" id="2.120.10.30">
    <property type="entry name" value="TolB, C-terminal domain"/>
    <property type="match status" value="2"/>
</dbReference>
<dbReference type="Proteomes" id="UP000229916">
    <property type="component" value="Unassembled WGS sequence"/>
</dbReference>
<dbReference type="SUPFAM" id="SSF49452">
    <property type="entry name" value="Starch-binding domain-like"/>
    <property type="match status" value="1"/>
</dbReference>
<accession>A0A2M7ALK5</accession>
<dbReference type="InterPro" id="IPR008969">
    <property type="entry name" value="CarboxyPept-like_regulatory"/>
</dbReference>
<comment type="similarity">
    <text evidence="1">Belongs to the TolB family.</text>
</comment>
<reference evidence="5" key="1">
    <citation type="submission" date="2017-09" db="EMBL/GenBank/DDBJ databases">
        <title>Depth-based differentiation of microbial function through sediment-hosted aquifers and enrichment of novel symbionts in the deep terrestrial subsurface.</title>
        <authorList>
            <person name="Probst A.J."/>
            <person name="Ladd B."/>
            <person name="Jarett J.K."/>
            <person name="Geller-Mcgrath D.E."/>
            <person name="Sieber C.M.K."/>
            <person name="Emerson J.B."/>
            <person name="Anantharaman K."/>
            <person name="Thomas B.C."/>
            <person name="Malmstrom R."/>
            <person name="Stieglmeier M."/>
            <person name="Klingl A."/>
            <person name="Woyke T."/>
            <person name="Ryan C.M."/>
            <person name="Banfield J.F."/>
        </authorList>
    </citation>
    <scope>NUCLEOTIDE SEQUENCE [LARGE SCALE GENOMIC DNA]</scope>
</reference>
<dbReference type="SUPFAM" id="SSF49464">
    <property type="entry name" value="Carboxypeptidase regulatory domain-like"/>
    <property type="match status" value="1"/>
</dbReference>
<dbReference type="InterPro" id="IPR013784">
    <property type="entry name" value="Carb-bd-like_fold"/>
</dbReference>
<sequence length="585" mass="64684">MPRYFKNIQALDEKKKEDLKKIWEEARNEKNKAEDELQAPVGETAAKPPSEKSKSRVILGAIFAVLVIVAGFFVAWYLYFSKASLAVLVKDQKSGQVLSDVLVSIAEQQVRTDQEGKARFENLAPGEQTLKISYEGYKESSQLVNLSRGDNGETEVVLDLDRIKVAGVILDYIDKKPVEEAMVTIGESTASSDTNGLFSLAEVLPGKQSLQIIKDSYNQFSLNYSSAQKGEENLGALKLIPQGRVVFGSNRDGYQAVYAASFDGGNVSKLWENVSGFDDTSPLLSPNQKKIAFFSTRDNQRDSYGNLKSLPYSYDVESREVQKITDDTDLSGVSWTVGGKTLVFLSYDHTAESAQNSYAVKAYDSSNDTLKTLAANSNFETKEATGSASISRLLVSPAEEKVAFTVNNYRSSDQEGIYMVDIAGLKPVKLTEKQPYSEFQFSSDGKTLLFDYYQSNGVKRYSVKVDTGTEVNIPFEEKRKAYYSQYGYYESKEVTSPDRAKKAFLDYRDGKNDVYISNPDGTGEKRLSYTGGVDKIAFAGAGRYLVFSVSLQTETALYVIGTDGEGNPIKITDIYPNSFAGVLNE</sequence>
<protein>
    <recommendedName>
        <fullName evidence="6">PEGA domain-containing protein</fullName>
    </recommendedName>
</protein>
<dbReference type="PANTHER" id="PTHR36842:SF1">
    <property type="entry name" value="PROTEIN TOLB"/>
    <property type="match status" value="1"/>
</dbReference>
<comment type="caution">
    <text evidence="4">The sequence shown here is derived from an EMBL/GenBank/DDBJ whole genome shotgun (WGS) entry which is preliminary data.</text>
</comment>
<organism evidence="4 5">
    <name type="scientific">candidate division WWE3 bacterium CG06_land_8_20_14_3_00_42_16</name>
    <dbReference type="NCBI Taxonomy" id="1975083"/>
    <lineage>
        <taxon>Bacteria</taxon>
        <taxon>Katanobacteria</taxon>
    </lineage>
</organism>
<keyword evidence="3" id="KW-1133">Transmembrane helix</keyword>
<evidence type="ECO:0000313" key="5">
    <source>
        <dbReference type="Proteomes" id="UP000229916"/>
    </source>
</evidence>
<dbReference type="SUPFAM" id="SSF69304">
    <property type="entry name" value="Tricorn protease N-terminal domain"/>
    <property type="match status" value="1"/>
</dbReference>
<feature type="transmembrane region" description="Helical" evidence="3">
    <location>
        <begin position="57"/>
        <end position="79"/>
    </location>
</feature>
<dbReference type="GO" id="GO:0030246">
    <property type="term" value="F:carbohydrate binding"/>
    <property type="evidence" value="ECO:0007669"/>
    <property type="project" value="InterPro"/>
</dbReference>
<keyword evidence="3" id="KW-0812">Transmembrane</keyword>
<dbReference type="PANTHER" id="PTHR36842">
    <property type="entry name" value="PROTEIN TOLB HOMOLOG"/>
    <property type="match status" value="1"/>
</dbReference>
<name>A0A2M7ALK5_UNCKA</name>
<proteinExistence type="inferred from homology"/>
<dbReference type="InterPro" id="IPR011042">
    <property type="entry name" value="6-blade_b-propeller_TolB-like"/>
</dbReference>
<dbReference type="Pfam" id="PF13620">
    <property type="entry name" value="CarboxypepD_reg"/>
    <property type="match status" value="1"/>
</dbReference>
<feature type="region of interest" description="Disordered" evidence="2">
    <location>
        <begin position="29"/>
        <end position="49"/>
    </location>
</feature>
<evidence type="ECO:0000313" key="4">
    <source>
        <dbReference type="EMBL" id="PIU68289.1"/>
    </source>
</evidence>
<evidence type="ECO:0000256" key="3">
    <source>
        <dbReference type="SAM" id="Phobius"/>
    </source>
</evidence>